<evidence type="ECO:0000313" key="3">
    <source>
        <dbReference type="Proteomes" id="UP000177682"/>
    </source>
</evidence>
<proteinExistence type="predicted"/>
<dbReference type="Proteomes" id="UP000177682">
    <property type="component" value="Unassembled WGS sequence"/>
</dbReference>
<protein>
    <submittedName>
        <fullName evidence="2">Uncharacterized protein</fullName>
    </submittedName>
</protein>
<comment type="caution">
    <text evidence="2">The sequence shown here is derived from an EMBL/GenBank/DDBJ whole genome shotgun (WGS) entry which is preliminary data.</text>
</comment>
<reference evidence="2 3" key="1">
    <citation type="journal article" date="2016" name="Nat. Commun.">
        <title>Thousands of microbial genomes shed light on interconnected biogeochemical processes in an aquifer system.</title>
        <authorList>
            <person name="Anantharaman K."/>
            <person name="Brown C.T."/>
            <person name="Hug L.A."/>
            <person name="Sharon I."/>
            <person name="Castelle C.J."/>
            <person name="Probst A.J."/>
            <person name="Thomas B.C."/>
            <person name="Singh A."/>
            <person name="Wilkins M.J."/>
            <person name="Karaoz U."/>
            <person name="Brodie E.L."/>
            <person name="Williams K.H."/>
            <person name="Hubbard S.S."/>
            <person name="Banfield J.F."/>
        </authorList>
    </citation>
    <scope>NUCLEOTIDE SEQUENCE [LARGE SCALE GENOMIC DNA]</scope>
</reference>
<name>A0A1F5PLC6_9BACT</name>
<feature type="region of interest" description="Disordered" evidence="1">
    <location>
        <begin position="85"/>
        <end position="112"/>
    </location>
</feature>
<evidence type="ECO:0000313" key="2">
    <source>
        <dbReference type="EMBL" id="OGE90679.1"/>
    </source>
</evidence>
<dbReference type="EMBL" id="MFEY01000004">
    <property type="protein sequence ID" value="OGE90679.1"/>
    <property type="molecule type" value="Genomic_DNA"/>
</dbReference>
<dbReference type="AlphaFoldDB" id="A0A1F5PLC6"/>
<sequence length="112" mass="12103">MTGSTRFDSPGAATDSALVRSDSASLVTPLSVRGSPFGASFFLPVLLSGRFYVKLVWLLIIHTFPATAIGLNSRRDPAKAVADGFGPVFTDQDNEPWKSDNQMTKVAEERNL</sequence>
<organism evidence="2 3">
    <name type="scientific">Candidatus Doudnabacteria bacterium RIFCSPHIGHO2_12_FULL_48_16</name>
    <dbReference type="NCBI Taxonomy" id="1817838"/>
    <lineage>
        <taxon>Bacteria</taxon>
        <taxon>Candidatus Doudnaibacteriota</taxon>
    </lineage>
</organism>
<gene>
    <name evidence="2" type="ORF">A3E29_00935</name>
</gene>
<accession>A0A1F5PLC6</accession>
<evidence type="ECO:0000256" key="1">
    <source>
        <dbReference type="SAM" id="MobiDB-lite"/>
    </source>
</evidence>